<gene>
    <name evidence="2" type="ORF">TTHERM_000770889</name>
</gene>
<protein>
    <submittedName>
        <fullName evidence="2">Transmembrane protein, putative</fullName>
    </submittedName>
</protein>
<keyword evidence="1" id="KW-1133">Transmembrane helix</keyword>
<dbReference type="InParanoid" id="W7X6D5"/>
<feature type="transmembrane region" description="Helical" evidence="1">
    <location>
        <begin position="94"/>
        <end position="110"/>
    </location>
</feature>
<accession>W7X6D5</accession>
<dbReference type="GeneID" id="24440595"/>
<sequence length="558" mass="67262">MKTIQNYPLKNKDKHQYDIYVNEQETLASQNTSFEDEKSLNLNQRMQRKQDLVYLIKSKIYELVVKILLHIYFLQNFFLQVALFYLNIQYFNQNLLMFTFIYIIPTFYLYNKLLNEKGCFYKEKQLQQIILVVLGFKQIQDYNKKLITINYQLIIYLISLYQSILLMFMQLIIKDVIFSIFLAFLVILNTHILLNVFYEDTHRPFEDFILKYSKILLKNFIHCIAQVSYYIFCFLQMTVDQIIIIFLIKFILIFAFACYNKSSFLGLTFFGIIIDRKVIQKNISMNNFILFMVKNVACFSRYFKVQYFYLLLLRTLQVFFIYIFRLEDLSSIYDNYELLIMPAISYLLIIFQSYQEIRKLQFNKKEVVEIESQYDFLNLVQNEQKYTNLKQIFITSNVDQNQILSFLMYNFKQCAIFLEETSNNQEVMFYHQRYFLKNSYQKIVFEYISLPKLNNILLAENIVPNVREITIKMKPEINTNKICLSQFYSKLLNTIIPIKVTLKKLIPKKIKKHQLVYNNYFCQSSQVIAHCAVFNNQISQYLINNPQQIMYDLYEDSL</sequence>
<dbReference type="AlphaFoldDB" id="W7X6D5"/>
<dbReference type="EMBL" id="GG662723">
    <property type="protein sequence ID" value="EWS74945.1"/>
    <property type="molecule type" value="Genomic_DNA"/>
</dbReference>
<reference evidence="3" key="1">
    <citation type="journal article" date="2006" name="PLoS Biol.">
        <title>Macronuclear genome sequence of the ciliate Tetrahymena thermophila, a model eukaryote.</title>
        <authorList>
            <person name="Eisen J.A."/>
            <person name="Coyne R.S."/>
            <person name="Wu M."/>
            <person name="Wu D."/>
            <person name="Thiagarajan M."/>
            <person name="Wortman J.R."/>
            <person name="Badger J.H."/>
            <person name="Ren Q."/>
            <person name="Amedeo P."/>
            <person name="Jones K.M."/>
            <person name="Tallon L.J."/>
            <person name="Delcher A.L."/>
            <person name="Salzberg S.L."/>
            <person name="Silva J.C."/>
            <person name="Haas B.J."/>
            <person name="Majoros W.H."/>
            <person name="Farzad M."/>
            <person name="Carlton J.M."/>
            <person name="Smith R.K. Jr."/>
            <person name="Garg J."/>
            <person name="Pearlman R.E."/>
            <person name="Karrer K.M."/>
            <person name="Sun L."/>
            <person name="Manning G."/>
            <person name="Elde N.C."/>
            <person name="Turkewitz A.P."/>
            <person name="Asai D.J."/>
            <person name="Wilkes D.E."/>
            <person name="Wang Y."/>
            <person name="Cai H."/>
            <person name="Collins K."/>
            <person name="Stewart B.A."/>
            <person name="Lee S.R."/>
            <person name="Wilamowska K."/>
            <person name="Weinberg Z."/>
            <person name="Ruzzo W.L."/>
            <person name="Wloga D."/>
            <person name="Gaertig J."/>
            <person name="Frankel J."/>
            <person name="Tsao C.-C."/>
            <person name="Gorovsky M.A."/>
            <person name="Keeling P.J."/>
            <person name="Waller R.F."/>
            <person name="Patron N.J."/>
            <person name="Cherry J.M."/>
            <person name="Stover N.A."/>
            <person name="Krieger C.J."/>
            <person name="del Toro C."/>
            <person name="Ryder H.F."/>
            <person name="Williamson S.C."/>
            <person name="Barbeau R.A."/>
            <person name="Hamilton E.P."/>
            <person name="Orias E."/>
        </authorList>
    </citation>
    <scope>NUCLEOTIDE SEQUENCE [LARGE SCALE GENOMIC DNA]</scope>
    <source>
        <strain evidence="3">SB210</strain>
    </source>
</reference>
<feature type="transmembrane region" description="Helical" evidence="1">
    <location>
        <begin position="336"/>
        <end position="354"/>
    </location>
</feature>
<feature type="transmembrane region" description="Helical" evidence="1">
    <location>
        <begin position="179"/>
        <end position="198"/>
    </location>
</feature>
<evidence type="ECO:0000313" key="2">
    <source>
        <dbReference type="EMBL" id="EWS74945.1"/>
    </source>
</evidence>
<keyword evidence="3" id="KW-1185">Reference proteome</keyword>
<keyword evidence="1" id="KW-0472">Membrane</keyword>
<feature type="transmembrane region" description="Helical" evidence="1">
    <location>
        <begin position="243"/>
        <end position="274"/>
    </location>
</feature>
<feature type="transmembrane region" description="Helical" evidence="1">
    <location>
        <begin position="67"/>
        <end position="88"/>
    </location>
</feature>
<dbReference type="Proteomes" id="UP000009168">
    <property type="component" value="Unassembled WGS sequence"/>
</dbReference>
<keyword evidence="1 2" id="KW-0812">Transmembrane</keyword>
<evidence type="ECO:0000313" key="3">
    <source>
        <dbReference type="Proteomes" id="UP000009168"/>
    </source>
</evidence>
<dbReference type="KEGG" id="tet:TTHERM_000770889"/>
<organism evidence="2 3">
    <name type="scientific">Tetrahymena thermophila (strain SB210)</name>
    <dbReference type="NCBI Taxonomy" id="312017"/>
    <lineage>
        <taxon>Eukaryota</taxon>
        <taxon>Sar</taxon>
        <taxon>Alveolata</taxon>
        <taxon>Ciliophora</taxon>
        <taxon>Intramacronucleata</taxon>
        <taxon>Oligohymenophorea</taxon>
        <taxon>Hymenostomatida</taxon>
        <taxon>Tetrahymenina</taxon>
        <taxon>Tetrahymenidae</taxon>
        <taxon>Tetrahymena</taxon>
    </lineage>
</organism>
<evidence type="ECO:0000256" key="1">
    <source>
        <dbReference type="SAM" id="Phobius"/>
    </source>
</evidence>
<dbReference type="RefSeq" id="XP_012652534.1">
    <property type="nucleotide sequence ID" value="XM_012797080.1"/>
</dbReference>
<name>W7X6D5_TETTS</name>
<proteinExistence type="predicted"/>
<feature type="transmembrane region" description="Helical" evidence="1">
    <location>
        <begin position="153"/>
        <end position="173"/>
    </location>
</feature>
<feature type="transmembrane region" description="Helical" evidence="1">
    <location>
        <begin position="307"/>
        <end position="324"/>
    </location>
</feature>
<feature type="transmembrane region" description="Helical" evidence="1">
    <location>
        <begin position="219"/>
        <end position="237"/>
    </location>
</feature>